<protein>
    <submittedName>
        <fullName evidence="3">Copia protein</fullName>
    </submittedName>
</protein>
<dbReference type="CDD" id="cd09272">
    <property type="entry name" value="RNase_HI_RT_Ty1"/>
    <property type="match status" value="1"/>
</dbReference>
<name>A0A6L2P0L2_TANCI</name>
<dbReference type="AlphaFoldDB" id="A0A6L2P0L2"/>
<proteinExistence type="predicted"/>
<gene>
    <name evidence="3" type="ORF">Tci_062790</name>
</gene>
<feature type="compositionally biased region" description="Basic and acidic residues" evidence="1">
    <location>
        <begin position="591"/>
        <end position="606"/>
    </location>
</feature>
<dbReference type="Pfam" id="PF22936">
    <property type="entry name" value="Pol_BBD"/>
    <property type="match status" value="1"/>
</dbReference>
<feature type="compositionally biased region" description="Acidic residues" evidence="1">
    <location>
        <begin position="259"/>
        <end position="291"/>
    </location>
</feature>
<organism evidence="3">
    <name type="scientific">Tanacetum cinerariifolium</name>
    <name type="common">Dalmatian daisy</name>
    <name type="synonym">Chrysanthemum cinerariifolium</name>
    <dbReference type="NCBI Taxonomy" id="118510"/>
    <lineage>
        <taxon>Eukaryota</taxon>
        <taxon>Viridiplantae</taxon>
        <taxon>Streptophyta</taxon>
        <taxon>Embryophyta</taxon>
        <taxon>Tracheophyta</taxon>
        <taxon>Spermatophyta</taxon>
        <taxon>Magnoliopsida</taxon>
        <taxon>eudicotyledons</taxon>
        <taxon>Gunneridae</taxon>
        <taxon>Pentapetalae</taxon>
        <taxon>asterids</taxon>
        <taxon>campanulids</taxon>
        <taxon>Asterales</taxon>
        <taxon>Asteraceae</taxon>
        <taxon>Asteroideae</taxon>
        <taxon>Anthemideae</taxon>
        <taxon>Anthemidinae</taxon>
        <taxon>Tanacetum</taxon>
    </lineage>
</organism>
<evidence type="ECO:0000259" key="2">
    <source>
        <dbReference type="Pfam" id="PF22936"/>
    </source>
</evidence>
<dbReference type="EMBL" id="BKCJ010010267">
    <property type="protein sequence ID" value="GEU90812.1"/>
    <property type="molecule type" value="Genomic_DNA"/>
</dbReference>
<accession>A0A6L2P0L2</accession>
<feature type="region of interest" description="Disordered" evidence="1">
    <location>
        <begin position="567"/>
        <end position="643"/>
    </location>
</feature>
<dbReference type="PANTHER" id="PTHR11439:SF442">
    <property type="entry name" value="CYSTEINE-RICH RLK (RECEPTOR-LIKE PROTEIN KINASE) 8"/>
    <property type="match status" value="1"/>
</dbReference>
<dbReference type="InterPro" id="IPR054722">
    <property type="entry name" value="PolX-like_BBD"/>
</dbReference>
<feature type="region of interest" description="Disordered" evidence="1">
    <location>
        <begin position="237"/>
        <end position="330"/>
    </location>
</feature>
<sequence length="1138" mass="128780">MNMTIDQQVALDEALVPHASRLRIAKSNFCLRSDITSKESTLQATATVHHHSIHFKMNNKKRIVNLEYFREMLHICPRIPNQTFNELSFEEEILAFLRYLVHSREIKKITDVNNNKLHQPWTSFAAVINKFLSGKSTGYGSLRNSATYKEYYAIASGAAPPKMKESVRKTQSSFDTTMPPTTAAGIRLSTSAKGKQLANSSKAKGLSVLSKVAMTEAEQMKLATKRSLQQTHISQAIGSSVDEGTGIIPGVPDVPANDDAADDDDQEDEDEQDDDDQDDNDDDQDSDNDGDDFVHPKLSTHDEEDKDNESFDPIVQTPSLMEDSDDESTDDEIHGMNVGGDEGPDVEDDEEELYRDVNINLEGRDVQMINVHMTQVLKDTHVTLTLVNPDGIDFIFAPTPRVDVPVSTTIVPLLVTILTLPPPSIPIMSQVQQAPAHTPTTYPSTSLQDLLKFGSLFRFDHRLKTLEANFSEFIQTNQFDEAQAENEDFINKLNENIQKIIKEQVKEQVKVQVSKILPKIKKTVNEQLEAKVPTQSFNSLKTSYAMAADLSELELKNILIEKMESNKCRDDADKDEEPSVGSDRGSKRRREGKEPESTSAPKEKASKTTGKFTKGSKSHKKTVSESAPAEEPMQTTQDLEEPSYQEFETGAADDQPIVEASQHPEWFQKQTKPPTPDRKLTNLNVEERFAFNVSLRMFTISIVIQRRVDDLKLGVESYQKKLNLTNPDTYRTDLKCKEAYTAYSNPRGFIYQTKDKQNRLMRIDELHKFSGGTLNDVRTALGDHLKGIQMNYLPQTIWRRSDKERAAAMIQATDKQLKTKRIMRSLEKVDFEPKEWLKDSGCSKNMTGNQKLFSTYKVYNKGNVIFGSNLHGNIIGKGQICHNKCRVTFSEHDSEITKDASKELVRNLPKLKFDQHFCDACKIRKQAYAGHKAKNIVSTTKFLKLLHMDLFGPFVVRSYGGNRYTLVILDDYSRPDIMFGVCLYARFQEAPKTFHLEAVKHIFRYIKGTTHLGLWYPNGTDIETIVYTESDHAGDYVDRKSTSGICTFVGCCLTSWFLKKQTALAVSTTKAEYVSAGKACQQALWMKEALINYDIRLDDVLIMYDNKGAIDLSKNPVQHSRTKHIEIRHHFLHDNVQK</sequence>
<comment type="caution">
    <text evidence="3">The sequence shown here is derived from an EMBL/GenBank/DDBJ whole genome shotgun (WGS) entry which is preliminary data.</text>
</comment>
<evidence type="ECO:0000313" key="3">
    <source>
        <dbReference type="EMBL" id="GEU90812.1"/>
    </source>
</evidence>
<feature type="domain" description="Retrovirus-related Pol polyprotein from transposon TNT 1-94-like beta-barrel" evidence="2">
    <location>
        <begin position="836"/>
        <end position="882"/>
    </location>
</feature>
<reference evidence="3" key="1">
    <citation type="journal article" date="2019" name="Sci. Rep.">
        <title>Draft genome of Tanacetum cinerariifolium, the natural source of mosquito coil.</title>
        <authorList>
            <person name="Yamashiro T."/>
            <person name="Shiraishi A."/>
            <person name="Satake H."/>
            <person name="Nakayama K."/>
        </authorList>
    </citation>
    <scope>NUCLEOTIDE SEQUENCE</scope>
</reference>
<dbReference type="PANTHER" id="PTHR11439">
    <property type="entry name" value="GAG-POL-RELATED RETROTRANSPOSON"/>
    <property type="match status" value="1"/>
</dbReference>
<evidence type="ECO:0000256" key="1">
    <source>
        <dbReference type="SAM" id="MobiDB-lite"/>
    </source>
</evidence>
<feature type="compositionally biased region" description="Basic and acidic residues" evidence="1">
    <location>
        <begin position="292"/>
        <end position="303"/>
    </location>
</feature>